<name>A0AAV1ZWZ2_9ARAC</name>
<proteinExistence type="predicted"/>
<comment type="caution">
    <text evidence="1">The sequence shown here is derived from an EMBL/GenBank/DDBJ whole genome shotgun (WGS) entry which is preliminary data.</text>
</comment>
<evidence type="ECO:0000313" key="2">
    <source>
        <dbReference type="Proteomes" id="UP001497382"/>
    </source>
</evidence>
<gene>
    <name evidence="1" type="ORF">LARSCL_LOCUS8500</name>
</gene>
<accession>A0AAV1ZWZ2</accession>
<dbReference type="Proteomes" id="UP001497382">
    <property type="component" value="Unassembled WGS sequence"/>
</dbReference>
<evidence type="ECO:0000313" key="1">
    <source>
        <dbReference type="EMBL" id="CAL1276200.1"/>
    </source>
</evidence>
<dbReference type="EMBL" id="CAXIEN010000091">
    <property type="protein sequence ID" value="CAL1276200.1"/>
    <property type="molecule type" value="Genomic_DNA"/>
</dbReference>
<evidence type="ECO:0008006" key="3">
    <source>
        <dbReference type="Google" id="ProtNLM"/>
    </source>
</evidence>
<reference evidence="1 2" key="1">
    <citation type="submission" date="2024-04" db="EMBL/GenBank/DDBJ databases">
        <authorList>
            <person name="Rising A."/>
            <person name="Reimegard J."/>
            <person name="Sonavane S."/>
            <person name="Akerstrom W."/>
            <person name="Nylinder S."/>
            <person name="Hedman E."/>
            <person name="Kallberg Y."/>
        </authorList>
    </citation>
    <scope>NUCLEOTIDE SEQUENCE [LARGE SCALE GENOMIC DNA]</scope>
</reference>
<dbReference type="AlphaFoldDB" id="A0AAV1ZWZ2"/>
<protein>
    <recommendedName>
        <fullName evidence="3">Secreted protein</fullName>
    </recommendedName>
</protein>
<keyword evidence="2" id="KW-1185">Reference proteome</keyword>
<sequence length="73" mass="8190">MYIVLCCMWFALEDHTRGITAQGCLLQSPLLRNCLVAVLLHTTSCCYIASFLVPKSLGRSAKEALMRNKKMLL</sequence>
<organism evidence="1 2">
    <name type="scientific">Larinioides sclopetarius</name>
    <dbReference type="NCBI Taxonomy" id="280406"/>
    <lineage>
        <taxon>Eukaryota</taxon>
        <taxon>Metazoa</taxon>
        <taxon>Ecdysozoa</taxon>
        <taxon>Arthropoda</taxon>
        <taxon>Chelicerata</taxon>
        <taxon>Arachnida</taxon>
        <taxon>Araneae</taxon>
        <taxon>Araneomorphae</taxon>
        <taxon>Entelegynae</taxon>
        <taxon>Araneoidea</taxon>
        <taxon>Araneidae</taxon>
        <taxon>Larinioides</taxon>
    </lineage>
</organism>